<evidence type="ECO:0000313" key="1">
    <source>
        <dbReference type="EMBL" id="KRM44621.1"/>
    </source>
</evidence>
<organism evidence="1 2">
    <name type="scientific">Lentilactobacillus parafarraginis DSM 18390 = JCM 14109</name>
    <dbReference type="NCBI Taxonomy" id="1423786"/>
    <lineage>
        <taxon>Bacteria</taxon>
        <taxon>Bacillati</taxon>
        <taxon>Bacillota</taxon>
        <taxon>Bacilli</taxon>
        <taxon>Lactobacillales</taxon>
        <taxon>Lactobacillaceae</taxon>
        <taxon>Lentilactobacillus</taxon>
    </lineage>
</organism>
<dbReference type="PATRIC" id="fig|1423786.4.peg.265"/>
<evidence type="ECO:0000313" key="2">
    <source>
        <dbReference type="Proteomes" id="UP000051010"/>
    </source>
</evidence>
<sequence>MLKKGIIMLSVMAGISVGGIITNKPAHAKNYATITKISTNLKESSSYMTFTGKNALYTKAATMQGAKLVKSKAQLTQLAESKRGLDSFMWLRTATTNRGTVYFKVASFDYKIKGWIYAGRTTNYRLGLIYYLDEQHKNPAGGVADFHTMTDVAMTSEQKQSFYKLANPGTASDGTAKVYSLPFDVAPITVTNFINMPNKKTSTPYKNDIFIIQKVVKNTRQGDVWYSVDDLNNDIMGYIRESGLKKLATPAADKGITVNFVDVATHKKVGSVIVPFAPSKKQSGMDLTQEFGYYQGLPTGYSADFEDDDGSYGFTSSAAKDAHPSAALNYYVGKASTN</sequence>
<protein>
    <recommendedName>
        <fullName evidence="3">S-layer protein</fullName>
    </recommendedName>
</protein>
<dbReference type="RefSeq" id="WP_054733379.1">
    <property type="nucleotide sequence ID" value="NZ_AZFZ01000011.1"/>
</dbReference>
<evidence type="ECO:0008006" key="3">
    <source>
        <dbReference type="Google" id="ProtNLM"/>
    </source>
</evidence>
<proteinExistence type="predicted"/>
<dbReference type="Proteomes" id="UP000051010">
    <property type="component" value="Unassembled WGS sequence"/>
</dbReference>
<gene>
    <name evidence="1" type="ORF">FD47_GL000260</name>
</gene>
<comment type="caution">
    <text evidence="1">The sequence shown here is derived from an EMBL/GenBank/DDBJ whole genome shotgun (WGS) entry which is preliminary data.</text>
</comment>
<reference evidence="1 2" key="1">
    <citation type="journal article" date="2015" name="Genome Announc.">
        <title>Expanding the biotechnology potential of lactobacilli through comparative genomics of 213 strains and associated genera.</title>
        <authorList>
            <person name="Sun Z."/>
            <person name="Harris H.M."/>
            <person name="McCann A."/>
            <person name="Guo C."/>
            <person name="Argimon S."/>
            <person name="Zhang W."/>
            <person name="Yang X."/>
            <person name="Jeffery I.B."/>
            <person name="Cooney J.C."/>
            <person name="Kagawa T.F."/>
            <person name="Liu W."/>
            <person name="Song Y."/>
            <person name="Salvetti E."/>
            <person name="Wrobel A."/>
            <person name="Rasinkangas P."/>
            <person name="Parkhill J."/>
            <person name="Rea M.C."/>
            <person name="O'Sullivan O."/>
            <person name="Ritari J."/>
            <person name="Douillard F.P."/>
            <person name="Paul Ross R."/>
            <person name="Yang R."/>
            <person name="Briner A.E."/>
            <person name="Felis G.E."/>
            <person name="de Vos W.M."/>
            <person name="Barrangou R."/>
            <person name="Klaenhammer T.R."/>
            <person name="Caufield P.W."/>
            <person name="Cui Y."/>
            <person name="Zhang H."/>
            <person name="O'Toole P.W."/>
        </authorList>
    </citation>
    <scope>NUCLEOTIDE SEQUENCE [LARGE SCALE GENOMIC DNA]</scope>
    <source>
        <strain evidence="1 2">DSM 18390</strain>
    </source>
</reference>
<accession>A0A0R1YQU6</accession>
<name>A0A0R1YQU6_9LACO</name>
<dbReference type="AlphaFoldDB" id="A0A0R1YQU6"/>
<dbReference type="EMBL" id="AZFZ01000011">
    <property type="protein sequence ID" value="KRM44621.1"/>
    <property type="molecule type" value="Genomic_DNA"/>
</dbReference>